<gene>
    <name evidence="1" type="ORF">SP90_01520</name>
</gene>
<evidence type="ECO:0000313" key="2">
    <source>
        <dbReference type="Proteomes" id="UP000091979"/>
    </source>
</evidence>
<proteinExistence type="predicted"/>
<organism evidence="1 2">
    <name type="scientific">Halodesulfovibrio spirochaetisodalis</name>
    <dbReference type="NCBI Taxonomy" id="1560234"/>
    <lineage>
        <taxon>Bacteria</taxon>
        <taxon>Pseudomonadati</taxon>
        <taxon>Thermodesulfobacteriota</taxon>
        <taxon>Desulfovibrionia</taxon>
        <taxon>Desulfovibrionales</taxon>
        <taxon>Desulfovibrionaceae</taxon>
        <taxon>Halodesulfovibrio</taxon>
    </lineage>
</organism>
<protein>
    <submittedName>
        <fullName evidence="1">Uncharacterized protein</fullName>
    </submittedName>
</protein>
<dbReference type="PATRIC" id="fig|1560234.3.peg.1176"/>
<keyword evidence="2" id="KW-1185">Reference proteome</keyword>
<comment type="caution">
    <text evidence="1">The sequence shown here is derived from an EMBL/GenBank/DDBJ whole genome shotgun (WGS) entry which is preliminary data.</text>
</comment>
<dbReference type="EMBL" id="JXMS01000002">
    <property type="protein sequence ID" value="OBQ56783.1"/>
    <property type="molecule type" value="Genomic_DNA"/>
</dbReference>
<dbReference type="AlphaFoldDB" id="A0A1B7XMP3"/>
<reference evidence="1 2" key="1">
    <citation type="submission" date="2015-01" db="EMBL/GenBank/DDBJ databases">
        <title>Desulfovibrio sp. JC271 draft genome sequence.</title>
        <authorList>
            <person name="Shivani Y."/>
            <person name="Subhash Y."/>
            <person name="Sasikala C."/>
            <person name="Ramana C.V."/>
        </authorList>
    </citation>
    <scope>NUCLEOTIDE SEQUENCE [LARGE SCALE GENOMIC DNA]</scope>
    <source>
        <strain evidence="1 2">JC271</strain>
    </source>
</reference>
<name>A0A1B7XMP3_9BACT</name>
<accession>A0A1B7XMP3</accession>
<evidence type="ECO:0000313" key="1">
    <source>
        <dbReference type="EMBL" id="OBQ56783.1"/>
    </source>
</evidence>
<sequence>MHIVNCDICERKMIKRPHPCFGVENMCIRCDEEAHHAVFVGEFQGVVEYIGEQLCTEKISGIEALEKLEEHCRDFLSLKQVQ</sequence>
<dbReference type="Proteomes" id="UP000091979">
    <property type="component" value="Unassembled WGS sequence"/>
</dbReference>